<dbReference type="AlphaFoldDB" id="A0A1D3K6X2"/>
<name>A0A1D3K6X2_PSEVE</name>
<accession>A0A1D3K6X2</accession>
<evidence type="ECO:0000313" key="2">
    <source>
        <dbReference type="EMBL" id="SBW84106.1"/>
    </source>
</evidence>
<dbReference type="PROSITE" id="PS51257">
    <property type="entry name" value="PROKAR_LIPOPROTEIN"/>
    <property type="match status" value="1"/>
</dbReference>
<evidence type="ECO:0000256" key="1">
    <source>
        <dbReference type="SAM" id="Phobius"/>
    </source>
</evidence>
<feature type="transmembrane region" description="Helical" evidence="1">
    <location>
        <begin position="7"/>
        <end position="27"/>
    </location>
</feature>
<keyword evidence="1" id="KW-0472">Membrane</keyword>
<dbReference type="EMBL" id="LT599584">
    <property type="protein sequence ID" value="SBW84106.1"/>
    <property type="molecule type" value="Genomic_DNA"/>
</dbReference>
<gene>
    <name evidence="2" type="ORF">PVE_R2G0076</name>
</gene>
<feature type="transmembrane region" description="Helical" evidence="1">
    <location>
        <begin position="33"/>
        <end position="51"/>
    </location>
</feature>
<evidence type="ECO:0000313" key="3">
    <source>
        <dbReference type="Proteomes" id="UP000245431"/>
    </source>
</evidence>
<keyword evidence="1" id="KW-1133">Transmembrane helix</keyword>
<keyword evidence="1" id="KW-0812">Transmembrane</keyword>
<proteinExistence type="predicted"/>
<reference evidence="3" key="1">
    <citation type="submission" date="2016-07" db="EMBL/GenBank/DDBJ databases">
        <authorList>
            <person name="Florea S."/>
            <person name="Webb J.S."/>
            <person name="Jaromczyk J."/>
            <person name="Schardl C.L."/>
        </authorList>
    </citation>
    <scope>NUCLEOTIDE SEQUENCE [LARGE SCALE GENOMIC DNA]</scope>
    <source>
        <strain evidence="3">1YdBTEX2</strain>
    </source>
</reference>
<organism evidence="2 3">
    <name type="scientific">Pseudomonas veronii 1YdBTEX2</name>
    <dbReference type="NCBI Taxonomy" id="1295141"/>
    <lineage>
        <taxon>Bacteria</taxon>
        <taxon>Pseudomonadati</taxon>
        <taxon>Pseudomonadota</taxon>
        <taxon>Gammaproteobacteria</taxon>
        <taxon>Pseudomonadales</taxon>
        <taxon>Pseudomonadaceae</taxon>
        <taxon>Pseudomonas</taxon>
    </lineage>
</organism>
<protein>
    <submittedName>
        <fullName evidence="2">Hypothetical membrane protein</fullName>
    </submittedName>
</protein>
<dbReference type="Proteomes" id="UP000245431">
    <property type="component" value="Chromosome PVE_r2"/>
</dbReference>
<sequence length="65" mass="7288">MTRIARMNMIIGGLGHLAMMACIIYFSSTLANFLISILVVSTVEAVAVHLYRKYRLKSRIPVFKG</sequence>